<reference evidence="14" key="1">
    <citation type="submission" date="2018-05" db="EMBL/GenBank/DDBJ databases">
        <authorList>
            <person name="Nie L."/>
        </authorList>
    </citation>
    <scope>NUCLEOTIDE SEQUENCE [LARGE SCALE GENOMIC DNA]</scope>
    <source>
        <strain evidence="14">NL</strain>
    </source>
</reference>
<dbReference type="GO" id="GO:0031992">
    <property type="term" value="F:energy transducer activity"/>
    <property type="evidence" value="ECO:0007669"/>
    <property type="project" value="InterPro"/>
</dbReference>
<keyword evidence="3" id="KW-0813">Transport</keyword>
<comment type="caution">
    <text evidence="13">The sequence shown here is derived from an EMBL/GenBank/DDBJ whole genome shotgun (WGS) entry which is preliminary data.</text>
</comment>
<dbReference type="GO" id="GO:0055085">
    <property type="term" value="P:transmembrane transport"/>
    <property type="evidence" value="ECO:0007669"/>
    <property type="project" value="InterPro"/>
</dbReference>
<dbReference type="GO" id="GO:0098797">
    <property type="term" value="C:plasma membrane protein complex"/>
    <property type="evidence" value="ECO:0007669"/>
    <property type="project" value="TreeGrafter"/>
</dbReference>
<protein>
    <submittedName>
        <fullName evidence="13">Energy transducer TonB</fullName>
    </submittedName>
</protein>
<evidence type="ECO:0000256" key="5">
    <source>
        <dbReference type="ARBA" id="ARBA00022519"/>
    </source>
</evidence>
<gene>
    <name evidence="13" type="ORF">DLM85_19485</name>
</gene>
<dbReference type="PANTHER" id="PTHR33446">
    <property type="entry name" value="PROTEIN TONB-RELATED"/>
    <property type="match status" value="1"/>
</dbReference>
<name>A0A328BAD1_9BACT</name>
<feature type="region of interest" description="Disordered" evidence="10">
    <location>
        <begin position="130"/>
        <end position="181"/>
    </location>
</feature>
<evidence type="ECO:0000313" key="14">
    <source>
        <dbReference type="Proteomes" id="UP000248553"/>
    </source>
</evidence>
<evidence type="ECO:0000256" key="3">
    <source>
        <dbReference type="ARBA" id="ARBA00022448"/>
    </source>
</evidence>
<evidence type="ECO:0000256" key="10">
    <source>
        <dbReference type="SAM" id="MobiDB-lite"/>
    </source>
</evidence>
<evidence type="ECO:0000256" key="1">
    <source>
        <dbReference type="ARBA" id="ARBA00004383"/>
    </source>
</evidence>
<evidence type="ECO:0000256" key="6">
    <source>
        <dbReference type="ARBA" id="ARBA00022692"/>
    </source>
</evidence>
<dbReference type="GO" id="GO:0015891">
    <property type="term" value="P:siderophore transport"/>
    <property type="evidence" value="ECO:0007669"/>
    <property type="project" value="InterPro"/>
</dbReference>
<dbReference type="InterPro" id="IPR006260">
    <property type="entry name" value="TonB/TolA_C"/>
</dbReference>
<proteinExistence type="inferred from homology"/>
<comment type="similarity">
    <text evidence="2">Belongs to the TonB family.</text>
</comment>
<dbReference type="EMBL" id="QHKM01000007">
    <property type="protein sequence ID" value="RAK64123.1"/>
    <property type="molecule type" value="Genomic_DNA"/>
</dbReference>
<sequence length="293" mass="31075">MPGSSIIHFTSFTAMTPLQLRPSTLDEIVFEGRNKAYGAFDLRQSYPTHVRRAVGLALLLFALLAAVPGITRLFSKPAVQMPPVVSEVELTDPGTIFKPIEEAKPIAPPAPAPAAKVPMEALATRVVPDEQAKPQVHTTTPPADALLGPVTTTGTGDISPDGLADPNAGSGNGPGTLDLSTPAAPASSDVFLTAQFMPKFAGGDAAMLDFLRRNMRYPAQALREQIEGKVFVSFTVSATGEIVDVQVLKGLGFGTDEEALRVVRKMPAWEPGIQNGHPVAVRYTLPITFRIGN</sequence>
<dbReference type="InterPro" id="IPR003538">
    <property type="entry name" value="TonB"/>
</dbReference>
<dbReference type="PROSITE" id="PS52015">
    <property type="entry name" value="TONB_CTD"/>
    <property type="match status" value="1"/>
</dbReference>
<keyword evidence="14" id="KW-1185">Reference proteome</keyword>
<evidence type="ECO:0000256" key="2">
    <source>
        <dbReference type="ARBA" id="ARBA00006555"/>
    </source>
</evidence>
<dbReference type="Pfam" id="PF03544">
    <property type="entry name" value="TonB_C"/>
    <property type="match status" value="1"/>
</dbReference>
<keyword evidence="6 11" id="KW-0812">Transmembrane</keyword>
<feature type="transmembrane region" description="Helical" evidence="11">
    <location>
        <begin position="53"/>
        <end position="74"/>
    </location>
</feature>
<dbReference type="GO" id="GO:0030288">
    <property type="term" value="C:outer membrane-bounded periplasmic space"/>
    <property type="evidence" value="ECO:0007669"/>
    <property type="project" value="InterPro"/>
</dbReference>
<evidence type="ECO:0000256" key="7">
    <source>
        <dbReference type="ARBA" id="ARBA00022927"/>
    </source>
</evidence>
<dbReference type="InterPro" id="IPR037682">
    <property type="entry name" value="TonB_C"/>
</dbReference>
<comment type="subcellular location">
    <subcellularLocation>
        <location evidence="1">Cell inner membrane</location>
        <topology evidence="1">Single-pass membrane protein</topology>
        <orientation evidence="1">Periplasmic side</orientation>
    </subcellularLocation>
</comment>
<keyword evidence="5" id="KW-0997">Cell inner membrane</keyword>
<dbReference type="Proteomes" id="UP000248553">
    <property type="component" value="Unassembled WGS sequence"/>
</dbReference>
<dbReference type="OrthoDB" id="1039448at2"/>
<keyword evidence="8 11" id="KW-1133">Transmembrane helix</keyword>
<evidence type="ECO:0000256" key="9">
    <source>
        <dbReference type="ARBA" id="ARBA00023136"/>
    </source>
</evidence>
<accession>A0A328BAD1</accession>
<dbReference type="Gene3D" id="3.30.1150.10">
    <property type="match status" value="1"/>
</dbReference>
<dbReference type="PRINTS" id="PR01374">
    <property type="entry name" value="TONBPROTEIN"/>
</dbReference>
<keyword evidence="9 11" id="KW-0472">Membrane</keyword>
<evidence type="ECO:0000259" key="12">
    <source>
        <dbReference type="PROSITE" id="PS52015"/>
    </source>
</evidence>
<feature type="domain" description="TonB C-terminal" evidence="12">
    <location>
        <begin position="202"/>
        <end position="293"/>
    </location>
</feature>
<evidence type="ECO:0000256" key="4">
    <source>
        <dbReference type="ARBA" id="ARBA00022475"/>
    </source>
</evidence>
<evidence type="ECO:0000313" key="13">
    <source>
        <dbReference type="EMBL" id="RAK64123.1"/>
    </source>
</evidence>
<dbReference type="AlphaFoldDB" id="A0A328BAD1"/>
<dbReference type="PANTHER" id="PTHR33446:SF2">
    <property type="entry name" value="PROTEIN TONB"/>
    <property type="match status" value="1"/>
</dbReference>
<evidence type="ECO:0000256" key="11">
    <source>
        <dbReference type="SAM" id="Phobius"/>
    </source>
</evidence>
<dbReference type="GO" id="GO:0015031">
    <property type="term" value="P:protein transport"/>
    <property type="evidence" value="ECO:0007669"/>
    <property type="project" value="UniProtKB-KW"/>
</dbReference>
<dbReference type="NCBIfam" id="TIGR01352">
    <property type="entry name" value="tonB_Cterm"/>
    <property type="match status" value="1"/>
</dbReference>
<keyword evidence="7" id="KW-0653">Protein transport</keyword>
<dbReference type="InterPro" id="IPR051045">
    <property type="entry name" value="TonB-dependent_transducer"/>
</dbReference>
<dbReference type="SUPFAM" id="SSF74653">
    <property type="entry name" value="TolA/TonB C-terminal domain"/>
    <property type="match status" value="1"/>
</dbReference>
<keyword evidence="4" id="KW-1003">Cell membrane</keyword>
<organism evidence="13 14">
    <name type="scientific">Hymenobacter edaphi</name>
    <dbReference type="NCBI Taxonomy" id="2211146"/>
    <lineage>
        <taxon>Bacteria</taxon>
        <taxon>Pseudomonadati</taxon>
        <taxon>Bacteroidota</taxon>
        <taxon>Cytophagia</taxon>
        <taxon>Cytophagales</taxon>
        <taxon>Hymenobacteraceae</taxon>
        <taxon>Hymenobacter</taxon>
    </lineage>
</organism>
<evidence type="ECO:0000256" key="8">
    <source>
        <dbReference type="ARBA" id="ARBA00022989"/>
    </source>
</evidence>